<sequence length="193" mass="21846">MTEEQKPTSEKSVKRKSNTYWEWGKAIIIAVALALLIRHFLFEPYLVEGSSMYPTLHDGERLFVNKSVNYIGEIKRGDIVIINGDTSKVHYVKRLIGKPGETVEMKNDTLYINGKERAEPYLASNKKEAKKLGVNLTGDFGPVKVPKGKYFVMGDNRLNSMDSRNGLGLIAADRIVGTSKFVFFPFHDMRQTK</sequence>
<evidence type="ECO:0000256" key="4">
    <source>
        <dbReference type="ARBA" id="ARBA00013208"/>
    </source>
</evidence>
<dbReference type="PANTHER" id="PTHR43390:SF1">
    <property type="entry name" value="CHLOROPLAST PROCESSING PEPTIDASE"/>
    <property type="match status" value="1"/>
</dbReference>
<dbReference type="AlphaFoldDB" id="A0A150F7D9"/>
<dbReference type="NCBIfam" id="TIGR02227">
    <property type="entry name" value="sigpep_I_bact"/>
    <property type="match status" value="1"/>
</dbReference>
<dbReference type="GO" id="GO:0004252">
    <property type="term" value="F:serine-type endopeptidase activity"/>
    <property type="evidence" value="ECO:0007669"/>
    <property type="project" value="InterPro"/>
</dbReference>
<evidence type="ECO:0000256" key="11">
    <source>
        <dbReference type="PIRSR" id="PIRSR600223-1"/>
    </source>
</evidence>
<evidence type="ECO:0000256" key="2">
    <source>
        <dbReference type="ARBA" id="ARBA00004401"/>
    </source>
</evidence>
<evidence type="ECO:0000313" key="15">
    <source>
        <dbReference type="EMBL" id="KXZ17970.1"/>
    </source>
</evidence>
<dbReference type="PROSITE" id="PS00501">
    <property type="entry name" value="SPASE_I_1"/>
    <property type="match status" value="1"/>
</dbReference>
<dbReference type="GO" id="GO:0005886">
    <property type="term" value="C:plasma membrane"/>
    <property type="evidence" value="ECO:0007669"/>
    <property type="project" value="UniProtKB-SubCell"/>
</dbReference>
<dbReference type="InterPro" id="IPR019758">
    <property type="entry name" value="Pept_S26A_signal_pept_1_CS"/>
</dbReference>
<dbReference type="FunFam" id="2.10.109.10:FF:000008">
    <property type="entry name" value="Signal peptidase I"/>
    <property type="match status" value="1"/>
</dbReference>
<keyword evidence="10 12" id="KW-0472">Membrane</keyword>
<comment type="similarity">
    <text evidence="3 13">Belongs to the peptidase S26 family.</text>
</comment>
<keyword evidence="8 12" id="KW-0378">Hydrolase</keyword>
<proteinExistence type="inferred from homology"/>
<dbReference type="PROSITE" id="PS00760">
    <property type="entry name" value="SPASE_I_2"/>
    <property type="match status" value="1"/>
</dbReference>
<dbReference type="GO" id="GO:0009003">
    <property type="term" value="F:signal peptidase activity"/>
    <property type="evidence" value="ECO:0007669"/>
    <property type="project" value="UniProtKB-EC"/>
</dbReference>
<feature type="active site" evidence="11">
    <location>
        <position position="93"/>
    </location>
</feature>
<dbReference type="Proteomes" id="UP000075430">
    <property type="component" value="Unassembled WGS sequence"/>
</dbReference>
<feature type="active site" evidence="11">
    <location>
        <position position="51"/>
    </location>
</feature>
<feature type="transmembrane region" description="Helical" evidence="12">
    <location>
        <begin position="20"/>
        <end position="41"/>
    </location>
</feature>
<evidence type="ECO:0000256" key="8">
    <source>
        <dbReference type="ARBA" id="ARBA00022801"/>
    </source>
</evidence>
<evidence type="ECO:0000259" key="14">
    <source>
        <dbReference type="Pfam" id="PF10502"/>
    </source>
</evidence>
<organism evidence="15 16">
    <name type="scientific">Bacillus nakamurai</name>
    <dbReference type="NCBI Taxonomy" id="1793963"/>
    <lineage>
        <taxon>Bacteria</taxon>
        <taxon>Bacillati</taxon>
        <taxon>Bacillota</taxon>
        <taxon>Bacilli</taxon>
        <taxon>Bacillales</taxon>
        <taxon>Bacillaceae</taxon>
        <taxon>Bacillus</taxon>
    </lineage>
</organism>
<evidence type="ECO:0000256" key="7">
    <source>
        <dbReference type="ARBA" id="ARBA00022692"/>
    </source>
</evidence>
<dbReference type="EC" id="3.4.21.89" evidence="4 12"/>
<dbReference type="PRINTS" id="PR00727">
    <property type="entry name" value="LEADERPTASE"/>
</dbReference>
<accession>A0A150F7D9</accession>
<keyword evidence="7 12" id="KW-0812">Transmembrane</keyword>
<dbReference type="STRING" id="1793963.AXI58_17460"/>
<evidence type="ECO:0000256" key="9">
    <source>
        <dbReference type="ARBA" id="ARBA00022989"/>
    </source>
</evidence>
<dbReference type="InterPro" id="IPR036286">
    <property type="entry name" value="LexA/Signal_pep-like_sf"/>
</dbReference>
<keyword evidence="6 12" id="KW-0645">Protease</keyword>
<dbReference type="InterPro" id="IPR019533">
    <property type="entry name" value="Peptidase_S26"/>
</dbReference>
<dbReference type="InterPro" id="IPR000223">
    <property type="entry name" value="Pept_S26A_signal_pept_1"/>
</dbReference>
<feature type="domain" description="Peptidase S26" evidence="14">
    <location>
        <begin position="21"/>
        <end position="184"/>
    </location>
</feature>
<comment type="catalytic activity">
    <reaction evidence="1 12">
        <text>Cleavage of hydrophobic, N-terminal signal or leader sequences from secreted and periplasmic proteins.</text>
        <dbReference type="EC" id="3.4.21.89"/>
    </reaction>
</comment>
<evidence type="ECO:0000256" key="1">
    <source>
        <dbReference type="ARBA" id="ARBA00000677"/>
    </source>
</evidence>
<dbReference type="RefSeq" id="WP_061522047.1">
    <property type="nucleotide sequence ID" value="NZ_JARLZY010000032.1"/>
</dbReference>
<evidence type="ECO:0000256" key="6">
    <source>
        <dbReference type="ARBA" id="ARBA00022670"/>
    </source>
</evidence>
<dbReference type="PROSITE" id="PS00761">
    <property type="entry name" value="SPASE_I_3"/>
    <property type="match status" value="1"/>
</dbReference>
<dbReference type="Gene3D" id="2.10.109.10">
    <property type="entry name" value="Umud Fragment, subunit A"/>
    <property type="match status" value="1"/>
</dbReference>
<dbReference type="OrthoDB" id="9802919at2"/>
<comment type="caution">
    <text evidence="15">The sequence shown here is derived from an EMBL/GenBank/DDBJ whole genome shotgun (WGS) entry which is preliminary data.</text>
</comment>
<dbReference type="PANTHER" id="PTHR43390">
    <property type="entry name" value="SIGNAL PEPTIDASE I"/>
    <property type="match status" value="1"/>
</dbReference>
<keyword evidence="5" id="KW-1003">Cell membrane</keyword>
<dbReference type="CDD" id="cd06530">
    <property type="entry name" value="S26_SPase_I"/>
    <property type="match status" value="1"/>
</dbReference>
<dbReference type="GO" id="GO:0006465">
    <property type="term" value="P:signal peptide processing"/>
    <property type="evidence" value="ECO:0007669"/>
    <property type="project" value="InterPro"/>
</dbReference>
<comment type="subcellular location">
    <subcellularLocation>
        <location evidence="2">Cell membrane</location>
        <topology evidence="2">Single-pass type II membrane protein</topology>
    </subcellularLocation>
    <subcellularLocation>
        <location evidence="13">Membrane</location>
        <topology evidence="13">Single-pass type II membrane protein</topology>
    </subcellularLocation>
</comment>
<dbReference type="InterPro" id="IPR019757">
    <property type="entry name" value="Pept_S26A_signal_pept_1_Lys-AS"/>
</dbReference>
<evidence type="ECO:0000256" key="12">
    <source>
        <dbReference type="RuleBase" id="RU003993"/>
    </source>
</evidence>
<reference evidence="16" key="1">
    <citation type="submission" date="2016-02" db="EMBL/GenBank/DDBJ databases">
        <authorList>
            <person name="Dunlap C."/>
        </authorList>
    </citation>
    <scope>NUCLEOTIDE SEQUENCE [LARGE SCALE GENOMIC DNA]</scope>
    <source>
        <strain evidence="16">NRRL B-41092</strain>
    </source>
</reference>
<evidence type="ECO:0000256" key="3">
    <source>
        <dbReference type="ARBA" id="ARBA00009370"/>
    </source>
</evidence>
<dbReference type="SUPFAM" id="SSF51306">
    <property type="entry name" value="LexA/Signal peptidase"/>
    <property type="match status" value="1"/>
</dbReference>
<keyword evidence="16" id="KW-1185">Reference proteome</keyword>
<name>A0A150F7D9_9BACI</name>
<keyword evidence="9 12" id="KW-1133">Transmembrane helix</keyword>
<dbReference type="Pfam" id="PF10502">
    <property type="entry name" value="Peptidase_S26"/>
    <property type="match status" value="1"/>
</dbReference>
<gene>
    <name evidence="15" type="ORF">AXI58_17460</name>
</gene>
<dbReference type="EMBL" id="LSBA01000018">
    <property type="protein sequence ID" value="KXZ17970.1"/>
    <property type="molecule type" value="Genomic_DNA"/>
</dbReference>
<evidence type="ECO:0000256" key="5">
    <source>
        <dbReference type="ARBA" id="ARBA00022475"/>
    </source>
</evidence>
<evidence type="ECO:0000313" key="16">
    <source>
        <dbReference type="Proteomes" id="UP000075430"/>
    </source>
</evidence>
<dbReference type="InterPro" id="IPR019756">
    <property type="entry name" value="Pept_S26A_signal_pept_1_Ser-AS"/>
</dbReference>
<evidence type="ECO:0000256" key="13">
    <source>
        <dbReference type="RuleBase" id="RU362042"/>
    </source>
</evidence>
<protein>
    <recommendedName>
        <fullName evidence="4 12">Signal peptidase I</fullName>
        <ecNumber evidence="4 12">3.4.21.89</ecNumber>
    </recommendedName>
</protein>
<evidence type="ECO:0000256" key="10">
    <source>
        <dbReference type="ARBA" id="ARBA00023136"/>
    </source>
</evidence>